<dbReference type="SUPFAM" id="SSF52540">
    <property type="entry name" value="P-loop containing nucleoside triphosphate hydrolases"/>
    <property type="match status" value="1"/>
</dbReference>
<dbReference type="GO" id="GO:0005886">
    <property type="term" value="C:plasma membrane"/>
    <property type="evidence" value="ECO:0007669"/>
    <property type="project" value="UniProtKB-SubCell"/>
</dbReference>
<dbReference type="InterPro" id="IPR003593">
    <property type="entry name" value="AAA+_ATPase"/>
</dbReference>
<reference evidence="12 13" key="1">
    <citation type="submission" date="2019-03" db="EMBL/GenBank/DDBJ databases">
        <title>Genomic Encyclopedia of Type Strains, Phase IV (KMG-IV): sequencing the most valuable type-strain genomes for metagenomic binning, comparative biology and taxonomic classification.</title>
        <authorList>
            <person name="Goeker M."/>
        </authorList>
    </citation>
    <scope>NUCLEOTIDE SEQUENCE [LARGE SCALE GENOMIC DNA]</scope>
    <source>
        <strain evidence="12 13">JA181</strain>
    </source>
</reference>
<dbReference type="CDD" id="cd03214">
    <property type="entry name" value="ABC_Iron-Siderophores_B12_Hemin"/>
    <property type="match status" value="1"/>
</dbReference>
<dbReference type="Proteomes" id="UP000295484">
    <property type="component" value="Unassembled WGS sequence"/>
</dbReference>
<dbReference type="Pfam" id="PF00005">
    <property type="entry name" value="ABC_tran"/>
    <property type="match status" value="1"/>
</dbReference>
<dbReference type="InterPro" id="IPR051535">
    <property type="entry name" value="Siderophore_ABC-ATPase"/>
</dbReference>
<sequence>MIEVRSLSYAAGATPILHEVGLDLAPRGITALIGPNGAGKSTLLHCIAGLARPGAGTVRIDGLDPFAVPDRRRARQVALLQQSPTVASRLRVAELVGFGRWPHHAGRPGPEDARVVAEALTAFELDALAARPLDTLSGGQRQRAMVAMAYAQATPWLLLDEPLNALDPRHARDLMARLHDLSRPGPDGRAVVVVLHDINAAALWADRVVAMKDGRVIASAGADEVLRAEILEEVFDTRFEIVPHRGRQLVVTL</sequence>
<evidence type="ECO:0000313" key="12">
    <source>
        <dbReference type="EMBL" id="TDX28250.1"/>
    </source>
</evidence>
<organism evidence="12 13">
    <name type="scientific">Rhodovulum visakhapatnamense</name>
    <dbReference type="NCBI Taxonomy" id="364297"/>
    <lineage>
        <taxon>Bacteria</taxon>
        <taxon>Pseudomonadati</taxon>
        <taxon>Pseudomonadota</taxon>
        <taxon>Alphaproteobacteria</taxon>
        <taxon>Rhodobacterales</taxon>
        <taxon>Paracoccaceae</taxon>
        <taxon>Rhodovulum</taxon>
    </lineage>
</organism>
<dbReference type="GO" id="GO:0006826">
    <property type="term" value="P:iron ion transport"/>
    <property type="evidence" value="ECO:0007669"/>
    <property type="project" value="UniProtKB-KW"/>
</dbReference>
<dbReference type="Gene3D" id="3.40.50.300">
    <property type="entry name" value="P-loop containing nucleotide triphosphate hydrolases"/>
    <property type="match status" value="1"/>
</dbReference>
<feature type="domain" description="ABC transporter" evidence="11">
    <location>
        <begin position="2"/>
        <end position="238"/>
    </location>
</feature>
<keyword evidence="8" id="KW-0408">Iron</keyword>
<keyword evidence="4" id="KW-1003">Cell membrane</keyword>
<keyword evidence="10" id="KW-0472">Membrane</keyword>
<evidence type="ECO:0000256" key="3">
    <source>
        <dbReference type="ARBA" id="ARBA00022448"/>
    </source>
</evidence>
<dbReference type="PROSITE" id="PS50893">
    <property type="entry name" value="ABC_TRANSPORTER_2"/>
    <property type="match status" value="1"/>
</dbReference>
<comment type="subcellular location">
    <subcellularLocation>
        <location evidence="1">Cell membrane</location>
        <topology evidence="1">Peripheral membrane protein</topology>
    </subcellularLocation>
</comment>
<keyword evidence="3" id="KW-0813">Transport</keyword>
<evidence type="ECO:0000256" key="8">
    <source>
        <dbReference type="ARBA" id="ARBA00023004"/>
    </source>
</evidence>
<dbReference type="PANTHER" id="PTHR42771:SF3">
    <property type="entry name" value="PETROBACTIN IMPORT ATP-BINDING PROTEIN YCLP"/>
    <property type="match status" value="1"/>
</dbReference>
<evidence type="ECO:0000256" key="9">
    <source>
        <dbReference type="ARBA" id="ARBA00023065"/>
    </source>
</evidence>
<dbReference type="InterPro" id="IPR003439">
    <property type="entry name" value="ABC_transporter-like_ATP-bd"/>
</dbReference>
<name>A0A4R8FP98_9RHOB</name>
<accession>A0A4R8FP98</accession>
<dbReference type="GO" id="GO:0005524">
    <property type="term" value="F:ATP binding"/>
    <property type="evidence" value="ECO:0007669"/>
    <property type="project" value="UniProtKB-KW"/>
</dbReference>
<dbReference type="RefSeq" id="WP_134078025.1">
    <property type="nucleotide sequence ID" value="NZ_SOEB01000012.1"/>
</dbReference>
<dbReference type="PROSITE" id="PS00211">
    <property type="entry name" value="ABC_TRANSPORTER_1"/>
    <property type="match status" value="1"/>
</dbReference>
<evidence type="ECO:0000256" key="5">
    <source>
        <dbReference type="ARBA" id="ARBA00022496"/>
    </source>
</evidence>
<gene>
    <name evidence="12" type="ORF">EV657_11278</name>
</gene>
<evidence type="ECO:0000256" key="4">
    <source>
        <dbReference type="ARBA" id="ARBA00022475"/>
    </source>
</evidence>
<dbReference type="InterPro" id="IPR027417">
    <property type="entry name" value="P-loop_NTPase"/>
</dbReference>
<proteinExistence type="inferred from homology"/>
<protein>
    <submittedName>
        <fullName evidence="12">Iron complex transport system ATP-binding protein</fullName>
    </submittedName>
</protein>
<evidence type="ECO:0000256" key="6">
    <source>
        <dbReference type="ARBA" id="ARBA00022741"/>
    </source>
</evidence>
<keyword evidence="9" id="KW-0406">Ion transport</keyword>
<evidence type="ECO:0000313" key="13">
    <source>
        <dbReference type="Proteomes" id="UP000295484"/>
    </source>
</evidence>
<evidence type="ECO:0000259" key="11">
    <source>
        <dbReference type="PROSITE" id="PS50893"/>
    </source>
</evidence>
<keyword evidence="6" id="KW-0547">Nucleotide-binding</keyword>
<dbReference type="GO" id="GO:0016887">
    <property type="term" value="F:ATP hydrolysis activity"/>
    <property type="evidence" value="ECO:0007669"/>
    <property type="project" value="InterPro"/>
</dbReference>
<comment type="similarity">
    <text evidence="2">Belongs to the ABC transporter superfamily.</text>
</comment>
<dbReference type="InterPro" id="IPR017871">
    <property type="entry name" value="ABC_transporter-like_CS"/>
</dbReference>
<dbReference type="SMART" id="SM00382">
    <property type="entry name" value="AAA"/>
    <property type="match status" value="1"/>
</dbReference>
<dbReference type="EMBL" id="SOEB01000012">
    <property type="protein sequence ID" value="TDX28250.1"/>
    <property type="molecule type" value="Genomic_DNA"/>
</dbReference>
<evidence type="ECO:0000256" key="1">
    <source>
        <dbReference type="ARBA" id="ARBA00004202"/>
    </source>
</evidence>
<evidence type="ECO:0000256" key="10">
    <source>
        <dbReference type="ARBA" id="ARBA00023136"/>
    </source>
</evidence>
<evidence type="ECO:0000256" key="7">
    <source>
        <dbReference type="ARBA" id="ARBA00022840"/>
    </source>
</evidence>
<dbReference type="FunFam" id="3.40.50.300:FF:000134">
    <property type="entry name" value="Iron-enterobactin ABC transporter ATP-binding protein"/>
    <property type="match status" value="1"/>
</dbReference>
<evidence type="ECO:0000256" key="2">
    <source>
        <dbReference type="ARBA" id="ARBA00005417"/>
    </source>
</evidence>
<dbReference type="PANTHER" id="PTHR42771">
    <property type="entry name" value="IRON(3+)-HYDROXAMATE IMPORT ATP-BINDING PROTEIN FHUC"/>
    <property type="match status" value="1"/>
</dbReference>
<keyword evidence="5" id="KW-0410">Iron transport</keyword>
<comment type="caution">
    <text evidence="12">The sequence shown here is derived from an EMBL/GenBank/DDBJ whole genome shotgun (WGS) entry which is preliminary data.</text>
</comment>
<keyword evidence="7 12" id="KW-0067">ATP-binding</keyword>
<dbReference type="AlphaFoldDB" id="A0A4R8FP98"/>